<reference evidence="3" key="1">
    <citation type="journal article" date="2019" name="Int. J. Syst. Evol. Microbiol.">
        <title>The Global Catalogue of Microorganisms (GCM) 10K type strain sequencing project: providing services to taxonomists for standard genome sequencing and annotation.</title>
        <authorList>
            <consortium name="The Broad Institute Genomics Platform"/>
            <consortium name="The Broad Institute Genome Sequencing Center for Infectious Disease"/>
            <person name="Wu L."/>
            <person name="Ma J."/>
        </authorList>
    </citation>
    <scope>NUCLEOTIDE SEQUENCE [LARGE SCALE GENOMIC DNA]</scope>
    <source>
        <strain evidence="3">KCTC 42473</strain>
    </source>
</reference>
<feature type="region of interest" description="Disordered" evidence="1">
    <location>
        <begin position="47"/>
        <end position="68"/>
    </location>
</feature>
<dbReference type="Proteomes" id="UP001595539">
    <property type="component" value="Unassembled WGS sequence"/>
</dbReference>
<keyword evidence="3" id="KW-1185">Reference proteome</keyword>
<evidence type="ECO:0000313" key="2">
    <source>
        <dbReference type="EMBL" id="MFC3630936.1"/>
    </source>
</evidence>
<protein>
    <recommendedName>
        <fullName evidence="4">Transposase</fullName>
    </recommendedName>
</protein>
<organism evidence="2 3">
    <name type="scientific">Paracoccus angustae</name>
    <dbReference type="NCBI Taxonomy" id="1671480"/>
    <lineage>
        <taxon>Bacteria</taxon>
        <taxon>Pseudomonadati</taxon>
        <taxon>Pseudomonadota</taxon>
        <taxon>Alphaproteobacteria</taxon>
        <taxon>Rhodobacterales</taxon>
        <taxon>Paracoccaceae</taxon>
        <taxon>Paracoccus</taxon>
    </lineage>
</organism>
<name>A0ABV7U7T1_9RHOB</name>
<evidence type="ECO:0000313" key="3">
    <source>
        <dbReference type="Proteomes" id="UP001595539"/>
    </source>
</evidence>
<proteinExistence type="predicted"/>
<evidence type="ECO:0000256" key="1">
    <source>
        <dbReference type="SAM" id="MobiDB-lite"/>
    </source>
</evidence>
<evidence type="ECO:0008006" key="4">
    <source>
        <dbReference type="Google" id="ProtNLM"/>
    </source>
</evidence>
<feature type="non-terminal residue" evidence="2">
    <location>
        <position position="1"/>
    </location>
</feature>
<gene>
    <name evidence="2" type="ORF">ACFOM8_15945</name>
</gene>
<comment type="caution">
    <text evidence="2">The sequence shown here is derived from an EMBL/GenBank/DDBJ whole genome shotgun (WGS) entry which is preliminary data.</text>
</comment>
<sequence length="68" mass="7535">AARYDRCPETFFSAIMLAATVLFWPGKAMSLGPRAMNPIVPVINNGNPVARHSPPGRTKTFRPILRKK</sequence>
<dbReference type="RefSeq" id="WP_377763014.1">
    <property type="nucleotide sequence ID" value="NZ_JBHRXY010000016.1"/>
</dbReference>
<accession>A0ABV7U7T1</accession>
<dbReference type="EMBL" id="JBHRXY010000016">
    <property type="protein sequence ID" value="MFC3630936.1"/>
    <property type="molecule type" value="Genomic_DNA"/>
</dbReference>